<dbReference type="Proteomes" id="UP000238007">
    <property type="component" value="Unassembled WGS sequence"/>
</dbReference>
<keyword evidence="4 6" id="KW-1133">Transmembrane helix</keyword>
<feature type="transmembrane region" description="Helical" evidence="6">
    <location>
        <begin position="268"/>
        <end position="290"/>
    </location>
</feature>
<dbReference type="InterPro" id="IPR050638">
    <property type="entry name" value="AA-Vitamin_Transporters"/>
</dbReference>
<evidence type="ECO:0000256" key="5">
    <source>
        <dbReference type="ARBA" id="ARBA00023136"/>
    </source>
</evidence>
<evidence type="ECO:0000256" key="6">
    <source>
        <dbReference type="SAM" id="Phobius"/>
    </source>
</evidence>
<feature type="domain" description="EamA" evidence="7">
    <location>
        <begin position="152"/>
        <end position="285"/>
    </location>
</feature>
<gene>
    <name evidence="8" type="ORF">CLV80_11178</name>
</gene>
<feature type="transmembrane region" description="Helical" evidence="6">
    <location>
        <begin position="212"/>
        <end position="231"/>
    </location>
</feature>
<sequence>MNSARFASVGAVLLAACLWGTTGTVQTLLPGDREPVAVGALRLAFGALFLLGLAFANGESRKAFHLLPPAEVIIAGIAIGGYNLLFFYAVSLSGVGIGTAVTIGSAPLWTTLWEILVGRKLPGKIRATGQCLSIIGVGMLGLAGTTSEGSVFGIILALSAGACYACYSLATSRMTQRAPTTTIAAATFSIAAIITLPALFFVPLGWLSDPSAWVGMLFLGFVATGLAYAFYTWGLMHIAASTAVTLALAEPVTAWLLATFFVGETATMQSVIGAVLVLLGLIVVTCIPAASRET</sequence>
<dbReference type="PANTHER" id="PTHR32322:SF18">
    <property type="entry name" value="S-ADENOSYLMETHIONINE_S-ADENOSYLHOMOCYSTEINE TRANSPORTER"/>
    <property type="match status" value="1"/>
</dbReference>
<dbReference type="AlphaFoldDB" id="A0A2T0VVJ8"/>
<dbReference type="SUPFAM" id="SSF103481">
    <property type="entry name" value="Multidrug resistance efflux transporter EmrE"/>
    <property type="match status" value="2"/>
</dbReference>
<protein>
    <submittedName>
        <fullName evidence="8">DME family drug/metabolite transporter</fullName>
    </submittedName>
</protein>
<feature type="transmembrane region" description="Helical" evidence="6">
    <location>
        <begin position="238"/>
        <end position="262"/>
    </location>
</feature>
<dbReference type="GO" id="GO:0005886">
    <property type="term" value="C:plasma membrane"/>
    <property type="evidence" value="ECO:0007669"/>
    <property type="project" value="UniProtKB-SubCell"/>
</dbReference>
<comment type="subcellular location">
    <subcellularLocation>
        <location evidence="1">Cell membrane</location>
        <topology evidence="1">Multi-pass membrane protein</topology>
    </subcellularLocation>
</comment>
<feature type="transmembrane region" description="Helical" evidence="6">
    <location>
        <begin position="151"/>
        <end position="170"/>
    </location>
</feature>
<evidence type="ECO:0000313" key="8">
    <source>
        <dbReference type="EMBL" id="PRY75727.1"/>
    </source>
</evidence>
<organism evidence="8 9">
    <name type="scientific">Yoonia maritima</name>
    <dbReference type="NCBI Taxonomy" id="1435347"/>
    <lineage>
        <taxon>Bacteria</taxon>
        <taxon>Pseudomonadati</taxon>
        <taxon>Pseudomonadota</taxon>
        <taxon>Alphaproteobacteria</taxon>
        <taxon>Rhodobacterales</taxon>
        <taxon>Paracoccaceae</taxon>
        <taxon>Yoonia</taxon>
    </lineage>
</organism>
<keyword evidence="3 6" id="KW-0812">Transmembrane</keyword>
<feature type="transmembrane region" description="Helical" evidence="6">
    <location>
        <begin position="95"/>
        <end position="115"/>
    </location>
</feature>
<proteinExistence type="predicted"/>
<evidence type="ECO:0000256" key="3">
    <source>
        <dbReference type="ARBA" id="ARBA00022692"/>
    </source>
</evidence>
<feature type="transmembrane region" description="Helical" evidence="6">
    <location>
        <begin position="70"/>
        <end position="89"/>
    </location>
</feature>
<keyword evidence="2" id="KW-1003">Cell membrane</keyword>
<evidence type="ECO:0000256" key="4">
    <source>
        <dbReference type="ARBA" id="ARBA00022989"/>
    </source>
</evidence>
<dbReference type="Pfam" id="PF00892">
    <property type="entry name" value="EamA"/>
    <property type="match status" value="2"/>
</dbReference>
<reference evidence="8 9" key="1">
    <citation type="submission" date="2018-03" db="EMBL/GenBank/DDBJ databases">
        <title>Genomic Encyclopedia of Archaeal and Bacterial Type Strains, Phase II (KMG-II): from individual species to whole genera.</title>
        <authorList>
            <person name="Goeker M."/>
        </authorList>
    </citation>
    <scope>NUCLEOTIDE SEQUENCE [LARGE SCALE GENOMIC DNA]</scope>
    <source>
        <strain evidence="8 9">DSM 101533</strain>
    </source>
</reference>
<keyword evidence="9" id="KW-1185">Reference proteome</keyword>
<feature type="transmembrane region" description="Helical" evidence="6">
    <location>
        <begin position="127"/>
        <end position="145"/>
    </location>
</feature>
<accession>A0A2T0VVJ8</accession>
<keyword evidence="5 6" id="KW-0472">Membrane</keyword>
<dbReference type="InterPro" id="IPR037185">
    <property type="entry name" value="EmrE-like"/>
</dbReference>
<evidence type="ECO:0000256" key="1">
    <source>
        <dbReference type="ARBA" id="ARBA00004651"/>
    </source>
</evidence>
<feature type="transmembrane region" description="Helical" evidence="6">
    <location>
        <begin position="182"/>
        <end position="206"/>
    </location>
</feature>
<feature type="transmembrane region" description="Helical" evidence="6">
    <location>
        <begin position="39"/>
        <end position="58"/>
    </location>
</feature>
<dbReference type="InterPro" id="IPR000620">
    <property type="entry name" value="EamA_dom"/>
</dbReference>
<evidence type="ECO:0000256" key="2">
    <source>
        <dbReference type="ARBA" id="ARBA00022475"/>
    </source>
</evidence>
<dbReference type="RefSeq" id="WP_106358704.1">
    <property type="nucleotide sequence ID" value="NZ_PVTP01000011.1"/>
</dbReference>
<feature type="domain" description="EamA" evidence="7">
    <location>
        <begin position="11"/>
        <end position="140"/>
    </location>
</feature>
<evidence type="ECO:0000259" key="7">
    <source>
        <dbReference type="Pfam" id="PF00892"/>
    </source>
</evidence>
<dbReference type="PANTHER" id="PTHR32322">
    <property type="entry name" value="INNER MEMBRANE TRANSPORTER"/>
    <property type="match status" value="1"/>
</dbReference>
<dbReference type="EMBL" id="PVTP01000011">
    <property type="protein sequence ID" value="PRY75727.1"/>
    <property type="molecule type" value="Genomic_DNA"/>
</dbReference>
<name>A0A2T0VVJ8_9RHOB</name>
<dbReference type="PROSITE" id="PS51257">
    <property type="entry name" value="PROKAR_LIPOPROTEIN"/>
    <property type="match status" value="1"/>
</dbReference>
<evidence type="ECO:0000313" key="9">
    <source>
        <dbReference type="Proteomes" id="UP000238007"/>
    </source>
</evidence>
<comment type="caution">
    <text evidence="8">The sequence shown here is derived from an EMBL/GenBank/DDBJ whole genome shotgun (WGS) entry which is preliminary data.</text>
</comment>
<dbReference type="OrthoDB" id="9787117at2"/>